<reference evidence="2 3" key="1">
    <citation type="submission" date="2020-08" db="EMBL/GenBank/DDBJ databases">
        <title>Sphingobacterium sp. DN00404 isolated from aquaculture water.</title>
        <authorList>
            <person name="Zhang M."/>
        </authorList>
    </citation>
    <scope>NUCLEOTIDE SEQUENCE [LARGE SCALE GENOMIC DNA]</scope>
    <source>
        <strain evidence="2 3">KCTC 42746</strain>
    </source>
</reference>
<dbReference type="RefSeq" id="WP_190313003.1">
    <property type="nucleotide sequence ID" value="NZ_JACNYL010000002.1"/>
</dbReference>
<name>A0ABR7XSF1_9SPHI</name>
<evidence type="ECO:0000313" key="2">
    <source>
        <dbReference type="EMBL" id="MBD1421217.1"/>
    </source>
</evidence>
<dbReference type="EMBL" id="JACNYL010000002">
    <property type="protein sequence ID" value="MBD1421217.1"/>
    <property type="molecule type" value="Genomic_DNA"/>
</dbReference>
<sequence length="849" mass="97955">MNTTKKLLKKIQSVQENKLTRDVIIPLLETLGYKKVEFNGGVYEEGKDIIMWDEDRFGEIKVSVAQVKHFKLSSKASGNDSLQTVVNQLENCIKKPILNVNKKTYRPSEIILISTYPISTNTLRTRFSEHVSLKDHSIIIIDGYKLCSQIIKNRQDIVNDLLGIETNIPAKILATLNNKILLKALGYNNKISIKSIYTDINFNLGKRVPRILLVEKYDPISHKYDITLEKWLEFKRLCKSITKEYQVNFLNKPVSEIDSASDLTTYNKWRDSIQAIEIYRDKKMKKLNVAKDELQRKEQELQKIERKRRNYGVDDILFLDASELVDEAKSTVSVLEKELLLANKKLDDTRIAKPSVLYTITIDGKKISQQIIEKRKWILTEIDRINNEPVVDTIKLKTFIKKAGILISTTELLFKNPLIANCLKTEEMAFTEAKNETPRISIDVHNVFDTGLNFIVMGDAGAGKTTTLQMYAINVSQKDDKMPIWISLSRLIQYVIEEQGDNRPLDLTQSVKIYLNKLGITINKDDLAEMFKSTKTVLLLDGLDEAIKPGPWLVTEIQSFVKQYRSKVQVILSSRLSTKEFSLQEFFPITLMPFTQGQRDHFIKQWFDESKNDTIYQRVTQHLMENNEVAEIVRNPLLTTTLCVLAENNLPLPRTEINLYNNRINLLTGYYDNVKNITSRTTITPQNLETLASKLAFFLHSNSTRESDIENLTEYAIKAMKNHLGKEQSTIALQELIDPCNILIPMSKTGQYGFGHLRYQEHLAAKEILNNRSIKIPALMRNLWWKGVFIIFSKLNDNIEWLIKDLGKEDLVNKNQEVLLEMINARPKYEHQPLEAFLQKYIIAETDRI</sequence>
<dbReference type="PANTHER" id="PTHR46844:SF1">
    <property type="entry name" value="SLR5058 PROTEIN"/>
    <property type="match status" value="1"/>
</dbReference>
<dbReference type="Proteomes" id="UP000651112">
    <property type="component" value="Unassembled WGS sequence"/>
</dbReference>
<accession>A0ABR7XSF1</accession>
<evidence type="ECO:0008006" key="4">
    <source>
        <dbReference type="Google" id="ProtNLM"/>
    </source>
</evidence>
<protein>
    <recommendedName>
        <fullName evidence="4">NACHT domain-containing protein</fullName>
    </recommendedName>
</protein>
<comment type="caution">
    <text evidence="2">The sequence shown here is derived from an EMBL/GenBank/DDBJ whole genome shotgun (WGS) entry which is preliminary data.</text>
</comment>
<organism evidence="2 3">
    <name type="scientific">Sphingobacterium chuzhouense</name>
    <dbReference type="NCBI Taxonomy" id="1742264"/>
    <lineage>
        <taxon>Bacteria</taxon>
        <taxon>Pseudomonadati</taxon>
        <taxon>Bacteroidota</taxon>
        <taxon>Sphingobacteriia</taxon>
        <taxon>Sphingobacteriales</taxon>
        <taxon>Sphingobacteriaceae</taxon>
        <taxon>Sphingobacterium</taxon>
    </lineage>
</organism>
<proteinExistence type="predicted"/>
<dbReference type="SUPFAM" id="SSF52540">
    <property type="entry name" value="P-loop containing nucleoside triphosphate hydrolases"/>
    <property type="match status" value="1"/>
</dbReference>
<evidence type="ECO:0000313" key="3">
    <source>
        <dbReference type="Proteomes" id="UP000651112"/>
    </source>
</evidence>
<evidence type="ECO:0000256" key="1">
    <source>
        <dbReference type="SAM" id="Coils"/>
    </source>
</evidence>
<keyword evidence="1" id="KW-0175">Coiled coil</keyword>
<dbReference type="InterPro" id="IPR027417">
    <property type="entry name" value="P-loop_NTPase"/>
</dbReference>
<gene>
    <name evidence="2" type="ORF">H8B21_06490</name>
</gene>
<dbReference type="Gene3D" id="3.40.50.300">
    <property type="entry name" value="P-loop containing nucleotide triphosphate hydrolases"/>
    <property type="match status" value="1"/>
</dbReference>
<feature type="coiled-coil region" evidence="1">
    <location>
        <begin position="280"/>
        <end position="345"/>
    </location>
</feature>
<dbReference type="PANTHER" id="PTHR46844">
    <property type="entry name" value="SLR5058 PROTEIN"/>
    <property type="match status" value="1"/>
</dbReference>
<keyword evidence="3" id="KW-1185">Reference proteome</keyword>